<gene>
    <name evidence="1" type="ORF">AOQ71_21490</name>
</gene>
<proteinExistence type="predicted"/>
<comment type="caution">
    <text evidence="1">The sequence shown here is derived from an EMBL/GenBank/DDBJ whole genome shotgun (WGS) entry which is preliminary data.</text>
</comment>
<organism evidence="1 2">
    <name type="scientific">Bradyrhizobium manausense</name>
    <dbReference type="NCBI Taxonomy" id="989370"/>
    <lineage>
        <taxon>Bacteria</taxon>
        <taxon>Pseudomonadati</taxon>
        <taxon>Pseudomonadota</taxon>
        <taxon>Alphaproteobacteria</taxon>
        <taxon>Hyphomicrobiales</taxon>
        <taxon>Nitrobacteraceae</taxon>
        <taxon>Bradyrhizobium</taxon>
    </lineage>
</organism>
<sequence>MGDASSSATKVDFSALAVLQKWPSLGNQRRPDREPYQVSEGTLDACITAFMQKPALSRHLYEIRTAAQPPLVTDILSPEHVIELSRLREFL</sequence>
<dbReference type="RefSeq" id="WP_057750570.1">
    <property type="nucleotide sequence ID" value="NZ_LJYG01000090.1"/>
</dbReference>
<dbReference type="STRING" id="989370.AOQ71_21490"/>
<reference evidence="1 2" key="1">
    <citation type="submission" date="2015-09" db="EMBL/GenBank/DDBJ databases">
        <title>Draft Genome Sequence of Bradyrhizobium manausense Strain BR 3351T, a Novel Symbiotic Nitrogen-Fixing Alphaproteobacterium Isolated from Brazilian Amazon Rain Forest.</title>
        <authorList>
            <person name="De Araujo J.L."/>
            <person name="Zilli J.E."/>
        </authorList>
    </citation>
    <scope>NUCLEOTIDE SEQUENCE [LARGE SCALE GENOMIC DNA]</scope>
    <source>
        <strain evidence="1 2">BR3351</strain>
    </source>
</reference>
<keyword evidence="2" id="KW-1185">Reference proteome</keyword>
<evidence type="ECO:0000313" key="2">
    <source>
        <dbReference type="Proteomes" id="UP000051936"/>
    </source>
</evidence>
<dbReference type="OrthoDB" id="8243680at2"/>
<name>A0A0R3DPF4_9BRAD</name>
<dbReference type="AlphaFoldDB" id="A0A0R3DPF4"/>
<dbReference type="EMBL" id="LJYG01000090">
    <property type="protein sequence ID" value="KRQ09202.1"/>
    <property type="molecule type" value="Genomic_DNA"/>
</dbReference>
<protein>
    <submittedName>
        <fullName evidence="1">Uncharacterized protein</fullName>
    </submittedName>
</protein>
<dbReference type="Proteomes" id="UP000051936">
    <property type="component" value="Unassembled WGS sequence"/>
</dbReference>
<accession>A0A0R3DPF4</accession>
<evidence type="ECO:0000313" key="1">
    <source>
        <dbReference type="EMBL" id="KRQ09202.1"/>
    </source>
</evidence>